<dbReference type="EMBL" id="JBHSCW010000006">
    <property type="protein sequence ID" value="MFC4352285.1"/>
    <property type="molecule type" value="Genomic_DNA"/>
</dbReference>
<organism evidence="1 2">
    <name type="scientific">Fodinicurvata halophila</name>
    <dbReference type="NCBI Taxonomy" id="1419723"/>
    <lineage>
        <taxon>Bacteria</taxon>
        <taxon>Pseudomonadati</taxon>
        <taxon>Pseudomonadota</taxon>
        <taxon>Alphaproteobacteria</taxon>
        <taxon>Rhodospirillales</taxon>
        <taxon>Rhodovibrionaceae</taxon>
        <taxon>Fodinicurvata</taxon>
    </lineage>
</organism>
<sequence>MIGGLVIAVMGGGLFAYQNFTREPLNPETGCPESGADSLTVVMVDGSDPLTARQRAFVVNQLEDVKEETPVGGALKVYRLGTDMEDLLEPLAFVCNPGRAEDVNELVASPKRVERRWNEVFQSRLDEVFKKLLKPGQEDWSPIFESVQSVGITNFSDNDWEGKPKKLVIISDLLQYTPRYSHYEDPGDFEEFKNIDYYKEIRTNLKGVEVTLYYVPRDTQRDIQGQEHLEFWKDYFINQGAKPGDPAFFVHVQG</sequence>
<gene>
    <name evidence="1" type="ORF">ACFOW6_12115</name>
</gene>
<name>A0ABV8UNY9_9PROT</name>
<dbReference type="RefSeq" id="WP_382422633.1">
    <property type="nucleotide sequence ID" value="NZ_JBHSCW010000006.1"/>
</dbReference>
<evidence type="ECO:0000313" key="1">
    <source>
        <dbReference type="EMBL" id="MFC4352285.1"/>
    </source>
</evidence>
<accession>A0ABV8UNY9</accession>
<keyword evidence="2" id="KW-1185">Reference proteome</keyword>
<protein>
    <submittedName>
        <fullName evidence="1">Uncharacterized protein</fullName>
    </submittedName>
</protein>
<evidence type="ECO:0000313" key="2">
    <source>
        <dbReference type="Proteomes" id="UP001595799"/>
    </source>
</evidence>
<reference evidence="2" key="1">
    <citation type="journal article" date="2019" name="Int. J. Syst. Evol. Microbiol.">
        <title>The Global Catalogue of Microorganisms (GCM) 10K type strain sequencing project: providing services to taxonomists for standard genome sequencing and annotation.</title>
        <authorList>
            <consortium name="The Broad Institute Genomics Platform"/>
            <consortium name="The Broad Institute Genome Sequencing Center for Infectious Disease"/>
            <person name="Wu L."/>
            <person name="Ma J."/>
        </authorList>
    </citation>
    <scope>NUCLEOTIDE SEQUENCE [LARGE SCALE GENOMIC DNA]</scope>
    <source>
        <strain evidence="2">CECT 8472</strain>
    </source>
</reference>
<proteinExistence type="predicted"/>
<comment type="caution">
    <text evidence="1">The sequence shown here is derived from an EMBL/GenBank/DDBJ whole genome shotgun (WGS) entry which is preliminary data.</text>
</comment>
<dbReference type="Proteomes" id="UP001595799">
    <property type="component" value="Unassembled WGS sequence"/>
</dbReference>